<gene>
    <name evidence="1" type="ORF">Plil01_000149800</name>
</gene>
<proteinExistence type="predicted"/>
<dbReference type="GO" id="GO:0003676">
    <property type="term" value="F:nucleic acid binding"/>
    <property type="evidence" value="ECO:0007669"/>
    <property type="project" value="InterPro"/>
</dbReference>
<dbReference type="Gene3D" id="3.30.420.10">
    <property type="entry name" value="Ribonuclease H-like superfamily/Ribonuclease H"/>
    <property type="match status" value="1"/>
</dbReference>
<evidence type="ECO:0000313" key="2">
    <source>
        <dbReference type="Proteomes" id="UP001165083"/>
    </source>
</evidence>
<name>A0A9W6TD03_9STRA</name>
<dbReference type="EMBL" id="BSXW01000051">
    <property type="protein sequence ID" value="GMF10720.1"/>
    <property type="molecule type" value="Genomic_DNA"/>
</dbReference>
<organism evidence="1 2">
    <name type="scientific">Phytophthora lilii</name>
    <dbReference type="NCBI Taxonomy" id="2077276"/>
    <lineage>
        <taxon>Eukaryota</taxon>
        <taxon>Sar</taxon>
        <taxon>Stramenopiles</taxon>
        <taxon>Oomycota</taxon>
        <taxon>Peronosporomycetes</taxon>
        <taxon>Peronosporales</taxon>
        <taxon>Peronosporaceae</taxon>
        <taxon>Phytophthora</taxon>
    </lineage>
</organism>
<accession>A0A9W6TD03</accession>
<comment type="caution">
    <text evidence="1">The sequence shown here is derived from an EMBL/GenBank/DDBJ whole genome shotgun (WGS) entry which is preliminary data.</text>
</comment>
<dbReference type="AlphaFoldDB" id="A0A9W6TD03"/>
<protein>
    <submittedName>
        <fullName evidence="1">Unnamed protein product</fullName>
    </submittedName>
</protein>
<sequence length="171" mass="19471">MANANSDDWDELLALAEFTYNSRHQSSISISPFETDLGYQPITPARWKSVKESKVWNDTRQTLSKEFLEHQPDVLAKARRSLQAAQDRMSNYYDKNRPVQKFKIGDRVLLSTNNLATFHAGTTKKKLGPKWIGPYAVSEKNWTRLLSIGVADPREVPSCVPYINAEAVRTE</sequence>
<evidence type="ECO:0000313" key="1">
    <source>
        <dbReference type="EMBL" id="GMF10720.1"/>
    </source>
</evidence>
<keyword evidence="2" id="KW-1185">Reference proteome</keyword>
<dbReference type="OrthoDB" id="1109130at2759"/>
<reference evidence="1" key="1">
    <citation type="submission" date="2023-04" db="EMBL/GenBank/DDBJ databases">
        <title>Phytophthora lilii NBRC 32176.</title>
        <authorList>
            <person name="Ichikawa N."/>
            <person name="Sato H."/>
            <person name="Tonouchi N."/>
        </authorList>
    </citation>
    <scope>NUCLEOTIDE SEQUENCE</scope>
    <source>
        <strain evidence="1">NBRC 32176</strain>
    </source>
</reference>
<dbReference type="InterPro" id="IPR036397">
    <property type="entry name" value="RNaseH_sf"/>
</dbReference>
<dbReference type="Proteomes" id="UP001165083">
    <property type="component" value="Unassembled WGS sequence"/>
</dbReference>